<reference evidence="5 6" key="1">
    <citation type="submission" date="2017-10" db="EMBL/GenBank/DDBJ databases">
        <title>Development of genomic resources for the powdery mildew, Erysiphe pulchra.</title>
        <authorList>
            <person name="Wadl P.A."/>
            <person name="Mack B.M."/>
            <person name="Moore G."/>
            <person name="Beltz S.B."/>
        </authorList>
    </citation>
    <scope>NUCLEOTIDE SEQUENCE [LARGE SCALE GENOMIC DNA]</scope>
    <source>
        <strain evidence="5">Cflorida</strain>
    </source>
</reference>
<feature type="transmembrane region" description="Helical" evidence="3">
    <location>
        <begin position="145"/>
        <end position="169"/>
    </location>
</feature>
<keyword evidence="3" id="KW-0472">Membrane</keyword>
<dbReference type="InterPro" id="IPR016191">
    <property type="entry name" value="Ribonuclease/ribotoxin"/>
</dbReference>
<feature type="chain" id="PRO_5015707846" evidence="4">
    <location>
        <begin position="22"/>
        <end position="232"/>
    </location>
</feature>
<dbReference type="Gene3D" id="3.10.450.30">
    <property type="entry name" value="Microbial ribonucleases"/>
    <property type="match status" value="1"/>
</dbReference>
<organism evidence="5 6">
    <name type="scientific">Erysiphe pulchra</name>
    <dbReference type="NCBI Taxonomy" id="225359"/>
    <lineage>
        <taxon>Eukaryota</taxon>
        <taxon>Fungi</taxon>
        <taxon>Dikarya</taxon>
        <taxon>Ascomycota</taxon>
        <taxon>Pezizomycotina</taxon>
        <taxon>Leotiomycetes</taxon>
        <taxon>Erysiphales</taxon>
        <taxon>Erysiphaceae</taxon>
        <taxon>Erysiphe</taxon>
    </lineage>
</organism>
<keyword evidence="4" id="KW-0732">Signal</keyword>
<evidence type="ECO:0000256" key="4">
    <source>
        <dbReference type="SAM" id="SignalP"/>
    </source>
</evidence>
<evidence type="ECO:0000256" key="1">
    <source>
        <dbReference type="ARBA" id="ARBA00022722"/>
    </source>
</evidence>
<feature type="signal peptide" evidence="4">
    <location>
        <begin position="1"/>
        <end position="21"/>
    </location>
</feature>
<keyword evidence="3" id="KW-0812">Transmembrane</keyword>
<proteinExistence type="predicted"/>
<keyword evidence="6" id="KW-1185">Reference proteome</keyword>
<evidence type="ECO:0000256" key="3">
    <source>
        <dbReference type="SAM" id="Phobius"/>
    </source>
</evidence>
<keyword evidence="3" id="KW-1133">Transmembrane helix</keyword>
<dbReference type="OrthoDB" id="3599051at2759"/>
<evidence type="ECO:0000313" key="5">
    <source>
        <dbReference type="EMBL" id="POS82823.1"/>
    </source>
</evidence>
<dbReference type="Proteomes" id="UP000237438">
    <property type="component" value="Unassembled WGS sequence"/>
</dbReference>
<protein>
    <submittedName>
        <fullName evidence="5">Uncharacterized protein</fullName>
    </submittedName>
</protein>
<name>A0A2S4PLD8_9PEZI</name>
<dbReference type="GO" id="GO:0004540">
    <property type="term" value="F:RNA nuclease activity"/>
    <property type="evidence" value="ECO:0007669"/>
    <property type="project" value="InterPro"/>
</dbReference>
<dbReference type="GO" id="GO:0003723">
    <property type="term" value="F:RNA binding"/>
    <property type="evidence" value="ECO:0007669"/>
    <property type="project" value="InterPro"/>
</dbReference>
<keyword evidence="1" id="KW-0540">Nuclease</keyword>
<dbReference type="SUPFAM" id="SSF53933">
    <property type="entry name" value="Microbial ribonucleases"/>
    <property type="match status" value="1"/>
</dbReference>
<evidence type="ECO:0000313" key="6">
    <source>
        <dbReference type="Proteomes" id="UP000237438"/>
    </source>
</evidence>
<dbReference type="GO" id="GO:0016787">
    <property type="term" value="F:hydrolase activity"/>
    <property type="evidence" value="ECO:0007669"/>
    <property type="project" value="UniProtKB-KW"/>
</dbReference>
<sequence>MRFFIGTIVSTLILSPVSVLSMVLDTPVSSLMTQVKVHDGTLQRQYHVASTPIGSSLQKRFCIGRCSKKHKSWYQCKKKSISTYRIKKAKDAACPKIKANQQKNAFPSLHTALKFDTPGPYVEWPIKRNGRFWNKCESQDTFNTLIIVAVTVTITAIVIATAAVTTMAYNDANIRHFGKSKYRIVLTQDCKVVGAAIRNKDGSYIRCLHMDDEEDDIKDSEDNDKKDDEEND</sequence>
<dbReference type="AlphaFoldDB" id="A0A2S4PLD8"/>
<gene>
    <name evidence="5" type="ORF">EPUL_006019</name>
</gene>
<comment type="caution">
    <text evidence="5">The sequence shown here is derived from an EMBL/GenBank/DDBJ whole genome shotgun (WGS) entry which is preliminary data.</text>
</comment>
<keyword evidence="2" id="KW-0378">Hydrolase</keyword>
<feature type="non-terminal residue" evidence="5">
    <location>
        <position position="232"/>
    </location>
</feature>
<dbReference type="EMBL" id="PEDP01002217">
    <property type="protein sequence ID" value="POS82823.1"/>
    <property type="molecule type" value="Genomic_DNA"/>
</dbReference>
<accession>A0A2S4PLD8</accession>
<evidence type="ECO:0000256" key="2">
    <source>
        <dbReference type="ARBA" id="ARBA00022801"/>
    </source>
</evidence>